<organism evidence="1 2">
    <name type="scientific">Paenibacillus popilliae ATCC 14706</name>
    <dbReference type="NCBI Taxonomy" id="1212764"/>
    <lineage>
        <taxon>Bacteria</taxon>
        <taxon>Bacillati</taxon>
        <taxon>Bacillota</taxon>
        <taxon>Bacilli</taxon>
        <taxon>Bacillales</taxon>
        <taxon>Paenibacillaceae</taxon>
        <taxon>Paenibacillus</taxon>
    </lineage>
</organism>
<comment type="caution">
    <text evidence="1">The sequence shown here is derived from an EMBL/GenBank/DDBJ whole genome shotgun (WGS) entry which is preliminary data.</text>
</comment>
<keyword evidence="1" id="KW-0067">ATP-binding</keyword>
<sequence length="82" mass="9574">MQQVHDKEGLTFKGLANQCDTNQIPKLHELRSTFFNENRVPMLIRQVKKEKLAESITNLAHETFVKVRDGEDSDEILRDLQH</sequence>
<name>M9LQV4_PAEPP</name>
<keyword evidence="1" id="KW-0378">Hydrolase</keyword>
<dbReference type="GO" id="GO:0004386">
    <property type="term" value="F:helicase activity"/>
    <property type="evidence" value="ECO:0007669"/>
    <property type="project" value="UniProtKB-KW"/>
</dbReference>
<protein>
    <submittedName>
        <fullName evidence="1">Helicase</fullName>
    </submittedName>
</protein>
<accession>M9LQV4</accession>
<keyword evidence="1" id="KW-0547">Nucleotide-binding</keyword>
<keyword evidence="1" id="KW-0347">Helicase</keyword>
<proteinExistence type="predicted"/>
<reference evidence="1 2" key="1">
    <citation type="submission" date="2012-10" db="EMBL/GenBank/DDBJ databases">
        <title>Draft Genome Sequence of Paenibacillus popilliae ATCC 14706T.</title>
        <authorList>
            <person name="Iiyama K."/>
            <person name="Mori K."/>
            <person name="Mon H."/>
            <person name="Chieda Y."/>
            <person name="Lee J.M."/>
            <person name="Kusakabe T."/>
            <person name="Tashiro K."/>
            <person name="Asano S."/>
            <person name="Yasunaga-Aoki C."/>
            <person name="Shimizu S."/>
        </authorList>
    </citation>
    <scope>NUCLEOTIDE SEQUENCE [LARGE SCALE GENOMIC DNA]</scope>
    <source>
        <strain evidence="1 2">ATCC 14706</strain>
    </source>
</reference>
<gene>
    <name evidence="1" type="ORF">PPOP_2849</name>
</gene>
<feature type="non-terminal residue" evidence="1">
    <location>
        <position position="82"/>
    </location>
</feature>
<dbReference type="AlphaFoldDB" id="M9LQV4"/>
<dbReference type="EMBL" id="BALG01000221">
    <property type="protein sequence ID" value="GAC43466.1"/>
    <property type="molecule type" value="Genomic_DNA"/>
</dbReference>
<keyword evidence="2" id="KW-1185">Reference proteome</keyword>
<evidence type="ECO:0000313" key="1">
    <source>
        <dbReference type="EMBL" id="GAC43466.1"/>
    </source>
</evidence>
<dbReference type="Proteomes" id="UP000029453">
    <property type="component" value="Unassembled WGS sequence"/>
</dbReference>
<evidence type="ECO:0000313" key="2">
    <source>
        <dbReference type="Proteomes" id="UP000029453"/>
    </source>
</evidence>